<dbReference type="GO" id="GO:0006508">
    <property type="term" value="P:proteolysis"/>
    <property type="evidence" value="ECO:0007669"/>
    <property type="project" value="UniProtKB-KW"/>
</dbReference>
<dbReference type="CDD" id="cd09597">
    <property type="entry name" value="M4_TLP"/>
    <property type="match status" value="1"/>
</dbReference>
<dbReference type="GO" id="GO:0046872">
    <property type="term" value="F:metal ion binding"/>
    <property type="evidence" value="ECO:0007669"/>
    <property type="project" value="UniProtKB-KW"/>
</dbReference>
<keyword evidence="3" id="KW-0378">Hydrolase</keyword>
<keyword evidence="2" id="KW-0479">Metal-binding</keyword>
<dbReference type="Gene3D" id="3.10.170.10">
    <property type="match status" value="1"/>
</dbReference>
<feature type="domain" description="Peptidase M4" evidence="6">
    <location>
        <begin position="134"/>
        <end position="255"/>
    </location>
</feature>
<dbReference type="PANTHER" id="PTHR43579:SF1">
    <property type="entry name" value="NEUTRAL METALLOPROTEINASE"/>
    <property type="match status" value="1"/>
</dbReference>
<dbReference type="Pfam" id="PF01447">
    <property type="entry name" value="Peptidase_M4"/>
    <property type="match status" value="1"/>
</dbReference>
<feature type="domain" description="Peptidase M4 C-terminal" evidence="7">
    <location>
        <begin position="259"/>
        <end position="425"/>
    </location>
</feature>
<dbReference type="SUPFAM" id="SSF55486">
    <property type="entry name" value="Metalloproteases ('zincins'), catalytic domain"/>
    <property type="match status" value="1"/>
</dbReference>
<protein>
    <submittedName>
        <fullName evidence="9">Extracellular metalloprotease</fullName>
    </submittedName>
</protein>
<comment type="caution">
    <text evidence="9">The sequence shown here is derived from an EMBL/GenBank/DDBJ whole genome shotgun (WGS) entry which is preliminary data.</text>
</comment>
<accession>A0A2K3QDE9</accession>
<dbReference type="InterPro" id="IPR013856">
    <property type="entry name" value="Peptidase_M4_domain"/>
</dbReference>
<dbReference type="InterPro" id="IPR001570">
    <property type="entry name" value="Peptidase_M4_C_domain"/>
</dbReference>
<keyword evidence="10" id="KW-1185">Reference proteome</keyword>
<sequence>MSCRCFIVPPHLLRGIAESTSNPDHVREAAKASLAAHDRVSSIRRERMATLAEPRGPGAAPLRASPFIPEGLLARLSTSESVDEATRTRAKRDLGHLQSLMAKAPEAQQEPADVAVELAAMGKGKDSPKDAPYRAVYDAKKSQDEDELPGELIRAEGEAEVKDKDVNLAYDNVGHVLDFYKKYFNWKSIDNKNADVISSVHFGEKYENACELSAQRKIWDPQKLQMVFGDGGEFLKNFTGCIDVIGHELTHAVTEHTSPLEYMDQPGALNEHISDVFGIMVKQMVEDEKSDKADWLIGEGCLVPDVKGLALRSMKSPGEAYDDPRFGKDPQVDNMAQYEKSFEDNGGVHIFSGIPNKAFYLAAVAFGGYSWEKAGQIWWKAMNSGKVPPRCSFKQFADVTVDCAEEEFGEDAAKKVRKAWTEVGVTRSV</sequence>
<name>A0A2K3QDE9_9HYPO</name>
<dbReference type="GO" id="GO:0004222">
    <property type="term" value="F:metalloendopeptidase activity"/>
    <property type="evidence" value="ECO:0007669"/>
    <property type="project" value="InterPro"/>
</dbReference>
<evidence type="ECO:0000313" key="9">
    <source>
        <dbReference type="EMBL" id="PNY25547.1"/>
    </source>
</evidence>
<evidence type="ECO:0000256" key="5">
    <source>
        <dbReference type="ARBA" id="ARBA00023049"/>
    </source>
</evidence>
<dbReference type="InterPro" id="IPR032475">
    <property type="entry name" value="Protealysin_N_PP"/>
</dbReference>
<dbReference type="InterPro" id="IPR027268">
    <property type="entry name" value="Peptidase_M4/M1_CTD_sf"/>
</dbReference>
<evidence type="ECO:0000256" key="3">
    <source>
        <dbReference type="ARBA" id="ARBA00022801"/>
    </source>
</evidence>
<evidence type="ECO:0000256" key="1">
    <source>
        <dbReference type="ARBA" id="ARBA00022670"/>
    </source>
</evidence>
<evidence type="ECO:0000313" key="10">
    <source>
        <dbReference type="Proteomes" id="UP000236621"/>
    </source>
</evidence>
<dbReference type="Gene3D" id="1.10.390.10">
    <property type="entry name" value="Neutral Protease Domain 2"/>
    <property type="match status" value="1"/>
</dbReference>
<proteinExistence type="predicted"/>
<evidence type="ECO:0000259" key="8">
    <source>
        <dbReference type="Pfam" id="PF16485"/>
    </source>
</evidence>
<dbReference type="PANTHER" id="PTHR43579">
    <property type="match status" value="1"/>
</dbReference>
<reference evidence="9 10" key="1">
    <citation type="submission" date="2017-08" db="EMBL/GenBank/DDBJ databases">
        <title>Harnessing the power of phylogenomics to disentangle the directionality and signatures of interkingdom host jumping in the parasitic fungal genus Tolypocladium.</title>
        <authorList>
            <person name="Quandt C.A."/>
            <person name="Patterson W."/>
            <person name="Spatafora J.W."/>
        </authorList>
    </citation>
    <scope>NUCLEOTIDE SEQUENCE [LARGE SCALE GENOMIC DNA]</scope>
    <source>
        <strain evidence="9 10">CBS 113982</strain>
    </source>
</reference>
<dbReference type="Pfam" id="PF16485">
    <property type="entry name" value="PLN_propep"/>
    <property type="match status" value="1"/>
</dbReference>
<dbReference type="Proteomes" id="UP000236621">
    <property type="component" value="Unassembled WGS sequence"/>
</dbReference>
<gene>
    <name evidence="9" type="ORF">TCAP_04510</name>
</gene>
<dbReference type="STRING" id="45235.A0A2K3QDE9"/>
<organism evidence="9 10">
    <name type="scientific">Tolypocladium capitatum</name>
    <dbReference type="NCBI Taxonomy" id="45235"/>
    <lineage>
        <taxon>Eukaryota</taxon>
        <taxon>Fungi</taxon>
        <taxon>Dikarya</taxon>
        <taxon>Ascomycota</taxon>
        <taxon>Pezizomycotina</taxon>
        <taxon>Sordariomycetes</taxon>
        <taxon>Hypocreomycetidae</taxon>
        <taxon>Hypocreales</taxon>
        <taxon>Ophiocordycipitaceae</taxon>
        <taxon>Tolypocladium</taxon>
    </lineage>
</organism>
<dbReference type="OrthoDB" id="5332336at2759"/>
<keyword evidence="4" id="KW-0862">Zinc</keyword>
<evidence type="ECO:0000256" key="2">
    <source>
        <dbReference type="ARBA" id="ARBA00022723"/>
    </source>
</evidence>
<evidence type="ECO:0000259" key="7">
    <source>
        <dbReference type="Pfam" id="PF02868"/>
    </source>
</evidence>
<feature type="domain" description="Protealysin N-terminal propeptide" evidence="8">
    <location>
        <begin position="67"/>
        <end position="109"/>
    </location>
</feature>
<dbReference type="EMBL" id="NRSZ01000720">
    <property type="protein sequence ID" value="PNY25547.1"/>
    <property type="molecule type" value="Genomic_DNA"/>
</dbReference>
<evidence type="ECO:0000256" key="4">
    <source>
        <dbReference type="ARBA" id="ARBA00022833"/>
    </source>
</evidence>
<dbReference type="AlphaFoldDB" id="A0A2K3QDE9"/>
<evidence type="ECO:0000259" key="6">
    <source>
        <dbReference type="Pfam" id="PF01447"/>
    </source>
</evidence>
<dbReference type="Pfam" id="PF02868">
    <property type="entry name" value="Peptidase_M4_C"/>
    <property type="match status" value="1"/>
</dbReference>
<dbReference type="InterPro" id="IPR052759">
    <property type="entry name" value="Metalloprotease_M4"/>
</dbReference>
<keyword evidence="1 9" id="KW-0645">Protease</keyword>
<keyword evidence="5 9" id="KW-0482">Metalloprotease</keyword>